<reference evidence="1" key="1">
    <citation type="submission" date="2013-08" db="EMBL/GenBank/DDBJ databases">
        <authorList>
            <person name="Mendez C."/>
            <person name="Richter M."/>
            <person name="Ferrer M."/>
            <person name="Sanchez J."/>
        </authorList>
    </citation>
    <scope>NUCLEOTIDE SEQUENCE</scope>
</reference>
<organism evidence="1">
    <name type="scientific">mine drainage metagenome</name>
    <dbReference type="NCBI Taxonomy" id="410659"/>
    <lineage>
        <taxon>unclassified sequences</taxon>
        <taxon>metagenomes</taxon>
        <taxon>ecological metagenomes</taxon>
    </lineage>
</organism>
<proteinExistence type="predicted"/>
<dbReference type="EMBL" id="AUZZ01002515">
    <property type="protein sequence ID" value="EQD60196.1"/>
    <property type="molecule type" value="Genomic_DNA"/>
</dbReference>
<evidence type="ECO:0000313" key="1">
    <source>
        <dbReference type="EMBL" id="EQD60196.1"/>
    </source>
</evidence>
<protein>
    <recommendedName>
        <fullName evidence="2">Transposase</fullName>
    </recommendedName>
</protein>
<sequence>MTRQDARKLDHATLEAIRIRAVQQVQAGESPEAVIGALGFSSRCIY</sequence>
<accession>T1AI75</accession>
<evidence type="ECO:0008006" key="2">
    <source>
        <dbReference type="Google" id="ProtNLM"/>
    </source>
</evidence>
<feature type="non-terminal residue" evidence="1">
    <location>
        <position position="46"/>
    </location>
</feature>
<comment type="caution">
    <text evidence="1">The sequence shown here is derived from an EMBL/GenBank/DDBJ whole genome shotgun (WGS) entry which is preliminary data.</text>
</comment>
<name>T1AI75_9ZZZZ</name>
<dbReference type="AlphaFoldDB" id="T1AI75"/>
<gene>
    <name evidence="1" type="ORF">B2A_03773</name>
</gene>
<reference evidence="1" key="2">
    <citation type="journal article" date="2014" name="ISME J.">
        <title>Microbial stratification in low pH oxic and suboxic macroscopic growths along an acid mine drainage.</title>
        <authorList>
            <person name="Mendez-Garcia C."/>
            <person name="Mesa V."/>
            <person name="Sprenger R.R."/>
            <person name="Richter M."/>
            <person name="Diez M.S."/>
            <person name="Solano J."/>
            <person name="Bargiela R."/>
            <person name="Golyshina O.V."/>
            <person name="Manteca A."/>
            <person name="Ramos J.L."/>
            <person name="Gallego J.R."/>
            <person name="Llorente I."/>
            <person name="Martins Dos Santos V.A."/>
            <person name="Jensen O.N."/>
            <person name="Pelaez A.I."/>
            <person name="Sanchez J."/>
            <person name="Ferrer M."/>
        </authorList>
    </citation>
    <scope>NUCLEOTIDE SEQUENCE</scope>
</reference>